<reference evidence="2" key="1">
    <citation type="submission" date="2016-10" db="EMBL/GenBank/DDBJ databases">
        <authorList>
            <person name="Varghese N."/>
            <person name="Submissions S."/>
        </authorList>
    </citation>
    <scope>NUCLEOTIDE SEQUENCE [LARGE SCALE GENOMIC DNA]</scope>
    <source>
        <strain evidence="2">CGMCC 1.11014</strain>
    </source>
</reference>
<gene>
    <name evidence="1" type="ORF">SAMN05216552_103423</name>
</gene>
<dbReference type="EMBL" id="FPBO01000034">
    <property type="protein sequence ID" value="SFV11504.1"/>
    <property type="molecule type" value="Genomic_DNA"/>
</dbReference>
<evidence type="ECO:0000313" key="1">
    <source>
        <dbReference type="EMBL" id="SFV11504.1"/>
    </source>
</evidence>
<name>A0A1I7LPE5_9BURK</name>
<dbReference type="AlphaFoldDB" id="A0A1I7LPE5"/>
<dbReference type="Proteomes" id="UP000199391">
    <property type="component" value="Unassembled WGS sequence"/>
</dbReference>
<proteinExistence type="predicted"/>
<accession>A0A1I7LPE5</accession>
<keyword evidence="2" id="KW-1185">Reference proteome</keyword>
<sequence>MSNKALAILRKNTKPKTKSEVQEYLVKRHGAVARENASADLTALDDRARLLVLASAKKSKTRAVR</sequence>
<protein>
    <submittedName>
        <fullName evidence="1">Uncharacterized protein</fullName>
    </submittedName>
</protein>
<dbReference type="RefSeq" id="WP_093558791.1">
    <property type="nucleotide sequence ID" value="NZ_FPBO01000034.1"/>
</dbReference>
<evidence type="ECO:0000313" key="2">
    <source>
        <dbReference type="Proteomes" id="UP000199391"/>
    </source>
</evidence>
<organism evidence="1 2">
    <name type="scientific">Pseudoduganella namucuonensis</name>
    <dbReference type="NCBI Taxonomy" id="1035707"/>
    <lineage>
        <taxon>Bacteria</taxon>
        <taxon>Pseudomonadati</taxon>
        <taxon>Pseudomonadota</taxon>
        <taxon>Betaproteobacteria</taxon>
        <taxon>Burkholderiales</taxon>
        <taxon>Oxalobacteraceae</taxon>
        <taxon>Telluria group</taxon>
        <taxon>Pseudoduganella</taxon>
    </lineage>
</organism>